<dbReference type="AlphaFoldDB" id="A0A6J8F092"/>
<accession>A0A6J8F092</accession>
<evidence type="ECO:0000313" key="3">
    <source>
        <dbReference type="Proteomes" id="UP000507470"/>
    </source>
</evidence>
<keyword evidence="3" id="KW-1185">Reference proteome</keyword>
<evidence type="ECO:0000256" key="1">
    <source>
        <dbReference type="SAM" id="MobiDB-lite"/>
    </source>
</evidence>
<name>A0A6J8F092_MYTCO</name>
<protein>
    <submittedName>
        <fullName evidence="2">Uncharacterized protein</fullName>
    </submittedName>
</protein>
<evidence type="ECO:0000313" key="2">
    <source>
        <dbReference type="EMBL" id="CAC5425423.1"/>
    </source>
</evidence>
<proteinExistence type="predicted"/>
<reference evidence="2 3" key="1">
    <citation type="submission" date="2020-06" db="EMBL/GenBank/DDBJ databases">
        <authorList>
            <person name="Li R."/>
            <person name="Bekaert M."/>
        </authorList>
    </citation>
    <scope>NUCLEOTIDE SEQUENCE [LARGE SCALE GENOMIC DNA]</scope>
    <source>
        <strain evidence="3">wild</strain>
    </source>
</reference>
<organism evidence="2 3">
    <name type="scientific">Mytilus coruscus</name>
    <name type="common">Sea mussel</name>
    <dbReference type="NCBI Taxonomy" id="42192"/>
    <lineage>
        <taxon>Eukaryota</taxon>
        <taxon>Metazoa</taxon>
        <taxon>Spiralia</taxon>
        <taxon>Lophotrochozoa</taxon>
        <taxon>Mollusca</taxon>
        <taxon>Bivalvia</taxon>
        <taxon>Autobranchia</taxon>
        <taxon>Pteriomorphia</taxon>
        <taxon>Mytilida</taxon>
        <taxon>Mytiloidea</taxon>
        <taxon>Mytilidae</taxon>
        <taxon>Mytilinae</taxon>
        <taxon>Mytilus</taxon>
    </lineage>
</organism>
<dbReference type="EMBL" id="CACVKT020010233">
    <property type="protein sequence ID" value="CAC5425423.1"/>
    <property type="molecule type" value="Genomic_DNA"/>
</dbReference>
<dbReference type="Proteomes" id="UP000507470">
    <property type="component" value="Unassembled WGS sequence"/>
</dbReference>
<feature type="region of interest" description="Disordered" evidence="1">
    <location>
        <begin position="94"/>
        <end position="132"/>
    </location>
</feature>
<sequence>MAKEFACQLPQQIVGKLIGQKCCLCQEDTTDLLKSSAEGYTIMGKNIPLFHEVNALPIPQYIRRLNDAEGIESTMKKKNDKYLNLCKIKVYNTNPERAQKRDTSPMPSGRSSECKSPTVFRSTLRSKDQQPDPVENLHHCFICDKELPLSA</sequence>
<feature type="compositionally biased region" description="Polar residues" evidence="1">
    <location>
        <begin position="105"/>
        <end position="123"/>
    </location>
</feature>
<gene>
    <name evidence="2" type="ORF">MCOR_57246</name>
</gene>